<evidence type="ECO:0000256" key="5">
    <source>
        <dbReference type="SAM" id="SignalP"/>
    </source>
</evidence>
<comment type="caution">
    <text evidence="6">The sequence shown here is derived from an EMBL/GenBank/DDBJ whole genome shotgun (WGS) entry which is preliminary data.</text>
</comment>
<proteinExistence type="inferred from homology"/>
<evidence type="ECO:0000256" key="1">
    <source>
        <dbReference type="ARBA" id="ARBA00006640"/>
    </source>
</evidence>
<keyword evidence="2" id="KW-0689">Ribosomal protein</keyword>
<dbReference type="GO" id="GO:0006412">
    <property type="term" value="P:translation"/>
    <property type="evidence" value="ECO:0007669"/>
    <property type="project" value="InterPro"/>
</dbReference>
<dbReference type="Pfam" id="PF01165">
    <property type="entry name" value="Ribosomal_S21"/>
    <property type="match status" value="1"/>
</dbReference>
<feature type="compositionally biased region" description="Basic residues" evidence="4">
    <location>
        <begin position="77"/>
        <end position="103"/>
    </location>
</feature>
<keyword evidence="5" id="KW-0732">Signal</keyword>
<dbReference type="EMBL" id="BRXZ01000067">
    <property type="protein sequence ID" value="GMI04210.1"/>
    <property type="molecule type" value="Genomic_DNA"/>
</dbReference>
<protein>
    <recommendedName>
        <fullName evidence="8">30S ribosomal protein S21</fullName>
    </recommendedName>
</protein>
<keyword evidence="3" id="KW-0687">Ribonucleoprotein</keyword>
<dbReference type="GO" id="GO:0003735">
    <property type="term" value="F:structural constituent of ribosome"/>
    <property type="evidence" value="ECO:0007669"/>
    <property type="project" value="InterPro"/>
</dbReference>
<dbReference type="NCBIfam" id="TIGR00030">
    <property type="entry name" value="S21p"/>
    <property type="match status" value="1"/>
</dbReference>
<dbReference type="HAMAP" id="MF_00358">
    <property type="entry name" value="Ribosomal_bS21"/>
    <property type="match status" value="1"/>
</dbReference>
<dbReference type="GO" id="GO:0005840">
    <property type="term" value="C:ribosome"/>
    <property type="evidence" value="ECO:0007669"/>
    <property type="project" value="UniProtKB-KW"/>
</dbReference>
<dbReference type="InterPro" id="IPR001911">
    <property type="entry name" value="Ribosomal_bS21"/>
</dbReference>
<dbReference type="AlphaFoldDB" id="A0A9W7F5H1"/>
<evidence type="ECO:0008006" key="8">
    <source>
        <dbReference type="Google" id="ProtNLM"/>
    </source>
</evidence>
<reference evidence="6" key="1">
    <citation type="submission" date="2022-07" db="EMBL/GenBank/DDBJ databases">
        <title>Genome analysis of Parmales, a sister group of diatoms, reveals the evolutionary specialization of diatoms from phago-mixotrophs to photoautotrophs.</title>
        <authorList>
            <person name="Ban H."/>
            <person name="Sato S."/>
            <person name="Yoshikawa S."/>
            <person name="Kazumasa Y."/>
            <person name="Nakamura Y."/>
            <person name="Ichinomiya M."/>
            <person name="Saitoh K."/>
            <person name="Sato N."/>
            <person name="Blanc-Mathieu R."/>
            <person name="Endo H."/>
            <person name="Kuwata A."/>
            <person name="Ogata H."/>
        </authorList>
    </citation>
    <scope>NUCLEOTIDE SEQUENCE</scope>
</reference>
<evidence type="ECO:0000256" key="3">
    <source>
        <dbReference type="ARBA" id="ARBA00023274"/>
    </source>
</evidence>
<dbReference type="PANTHER" id="PTHR21109:SF0">
    <property type="entry name" value="SMALL RIBOSOMAL SUBUNIT PROTEIN BS21M"/>
    <property type="match status" value="1"/>
</dbReference>
<dbReference type="Proteomes" id="UP001165082">
    <property type="component" value="Unassembled WGS sequence"/>
</dbReference>
<dbReference type="Gene3D" id="1.20.5.1150">
    <property type="entry name" value="Ribosomal protein S8"/>
    <property type="match status" value="1"/>
</dbReference>
<feature type="signal peptide" evidence="5">
    <location>
        <begin position="1"/>
        <end position="16"/>
    </location>
</feature>
<sequence>MKCLLVLLLIVALSQAFVVPSVSFKSRAPSPLNAVEVSVGEGEPVESAIRRFKREVNKSGHLMELRHRRHFENSQEKKKRKLVQARNRKRLERMNKRRMSNRT</sequence>
<dbReference type="PRINTS" id="PR00976">
    <property type="entry name" value="RIBOSOMALS21"/>
</dbReference>
<feature type="chain" id="PRO_5040883717" description="30S ribosomal protein S21" evidence="5">
    <location>
        <begin position="17"/>
        <end position="103"/>
    </location>
</feature>
<feature type="region of interest" description="Disordered" evidence="4">
    <location>
        <begin position="63"/>
        <end position="103"/>
    </location>
</feature>
<accession>A0A9W7F5H1</accession>
<evidence type="ECO:0000313" key="7">
    <source>
        <dbReference type="Proteomes" id="UP001165082"/>
    </source>
</evidence>
<organism evidence="6 7">
    <name type="scientific">Triparma retinervis</name>
    <dbReference type="NCBI Taxonomy" id="2557542"/>
    <lineage>
        <taxon>Eukaryota</taxon>
        <taxon>Sar</taxon>
        <taxon>Stramenopiles</taxon>
        <taxon>Ochrophyta</taxon>
        <taxon>Bolidophyceae</taxon>
        <taxon>Parmales</taxon>
        <taxon>Triparmaceae</taxon>
        <taxon>Triparma</taxon>
    </lineage>
</organism>
<name>A0A9W7F5H1_9STRA</name>
<dbReference type="PANTHER" id="PTHR21109">
    <property type="entry name" value="MITOCHONDRIAL 28S RIBOSOMAL PROTEIN S21"/>
    <property type="match status" value="1"/>
</dbReference>
<keyword evidence="7" id="KW-1185">Reference proteome</keyword>
<dbReference type="InterPro" id="IPR038380">
    <property type="entry name" value="Ribosomal_bS21_sf"/>
</dbReference>
<dbReference type="PROSITE" id="PS01181">
    <property type="entry name" value="RIBOSOMAL_S21"/>
    <property type="match status" value="1"/>
</dbReference>
<dbReference type="OrthoDB" id="785538at2759"/>
<gene>
    <name evidence="6" type="ORF">TrRE_jg1818</name>
</gene>
<dbReference type="GO" id="GO:1990904">
    <property type="term" value="C:ribonucleoprotein complex"/>
    <property type="evidence" value="ECO:0007669"/>
    <property type="project" value="UniProtKB-KW"/>
</dbReference>
<feature type="compositionally biased region" description="Basic and acidic residues" evidence="4">
    <location>
        <begin position="63"/>
        <end position="76"/>
    </location>
</feature>
<dbReference type="InterPro" id="IPR018278">
    <property type="entry name" value="Ribosomal_bS21_CS"/>
</dbReference>
<evidence type="ECO:0000256" key="2">
    <source>
        <dbReference type="ARBA" id="ARBA00022980"/>
    </source>
</evidence>
<comment type="similarity">
    <text evidence="1">Belongs to the bacterial ribosomal protein bS21 family.</text>
</comment>
<evidence type="ECO:0000313" key="6">
    <source>
        <dbReference type="EMBL" id="GMI04210.1"/>
    </source>
</evidence>
<evidence type="ECO:0000256" key="4">
    <source>
        <dbReference type="SAM" id="MobiDB-lite"/>
    </source>
</evidence>